<evidence type="ECO:0000256" key="1">
    <source>
        <dbReference type="SAM" id="Coils"/>
    </source>
</evidence>
<dbReference type="STRING" id="150146.SAMN05443667_101253"/>
<keyword evidence="3" id="KW-1185">Reference proteome</keyword>
<evidence type="ECO:0000313" key="2">
    <source>
        <dbReference type="EMBL" id="SDZ90920.1"/>
    </source>
</evidence>
<accession>A0A1H3WVC1</accession>
<dbReference type="AlphaFoldDB" id="A0A1H3WVC1"/>
<evidence type="ECO:0000313" key="3">
    <source>
        <dbReference type="Proteomes" id="UP000198951"/>
    </source>
</evidence>
<sequence>MSNIANTVQFLKGKPERFITITNQDNGKLIGKNAIYIEDVPNEDLETYIKLHLGAITKPTLVWVEMRSKNGATSKKENSCKIEVSPVNYQAPQETPQPQPLPLQEARPLPQPYATPSFLGSPGAGNVFGLGLPEIMGMQRKADLLEDKKEQLLEVKDELKALKQVHALLEIDHRGTLTQLSIAESQKEMAVMLAKAENKSFADSPAFQTLLEKAPELLGNLAALKGGGGIPATAGALGSPDMTETQKQFIEHVMDNLNDNQINFLGSVCHYINNEPFINQLKILIQQQNGAV</sequence>
<keyword evidence="1" id="KW-0175">Coiled coil</keyword>
<dbReference type="OrthoDB" id="1357202at2"/>
<name>A0A1H3WVC1_9FLAO</name>
<organism evidence="2 3">
    <name type="scientific">Flavobacterium gillisiae</name>
    <dbReference type="NCBI Taxonomy" id="150146"/>
    <lineage>
        <taxon>Bacteria</taxon>
        <taxon>Pseudomonadati</taxon>
        <taxon>Bacteroidota</taxon>
        <taxon>Flavobacteriia</taxon>
        <taxon>Flavobacteriales</taxon>
        <taxon>Flavobacteriaceae</taxon>
        <taxon>Flavobacterium</taxon>
    </lineage>
</organism>
<gene>
    <name evidence="2" type="ORF">SAMN05443667_101253</name>
</gene>
<reference evidence="3" key="1">
    <citation type="submission" date="2016-10" db="EMBL/GenBank/DDBJ databases">
        <authorList>
            <person name="Varghese N."/>
            <person name="Submissions S."/>
        </authorList>
    </citation>
    <scope>NUCLEOTIDE SEQUENCE [LARGE SCALE GENOMIC DNA]</scope>
    <source>
        <strain evidence="3">DSM 22376</strain>
    </source>
</reference>
<dbReference type="RefSeq" id="WP_091083550.1">
    <property type="nucleotide sequence ID" value="NZ_FNRD01000001.1"/>
</dbReference>
<proteinExistence type="predicted"/>
<dbReference type="EMBL" id="FNRD01000001">
    <property type="protein sequence ID" value="SDZ90920.1"/>
    <property type="molecule type" value="Genomic_DNA"/>
</dbReference>
<feature type="coiled-coil region" evidence="1">
    <location>
        <begin position="135"/>
        <end position="172"/>
    </location>
</feature>
<protein>
    <submittedName>
        <fullName evidence="2">Uncharacterized protein</fullName>
    </submittedName>
</protein>
<dbReference type="Proteomes" id="UP000198951">
    <property type="component" value="Unassembled WGS sequence"/>
</dbReference>